<dbReference type="InterPro" id="IPR019024">
    <property type="entry name" value="RNase_H2_suB_wHTH"/>
</dbReference>
<dbReference type="GO" id="GO:0032299">
    <property type="term" value="C:ribonuclease H2 complex"/>
    <property type="evidence" value="ECO:0007669"/>
    <property type="project" value="InterPro"/>
</dbReference>
<protein>
    <recommendedName>
        <fullName evidence="2">Ribonuclease H2 subunit B</fullName>
    </recommendedName>
    <alternativeName>
        <fullName evidence="5">Ribonuclease HI subunit B</fullName>
    </alternativeName>
</protein>
<feature type="compositionally biased region" description="Low complexity" evidence="6">
    <location>
        <begin position="7"/>
        <end position="22"/>
    </location>
</feature>
<dbReference type="Proteomes" id="UP001281410">
    <property type="component" value="Unassembled WGS sequence"/>
</dbReference>
<feature type="compositionally biased region" description="Basic and acidic residues" evidence="6">
    <location>
        <begin position="377"/>
        <end position="411"/>
    </location>
</feature>
<keyword evidence="3" id="KW-0539">Nucleus</keyword>
<dbReference type="InterPro" id="IPR040456">
    <property type="entry name" value="RNase_H2_suB"/>
</dbReference>
<dbReference type="AlphaFoldDB" id="A0AAD9ZCH7"/>
<dbReference type="Gene3D" id="1.10.20.120">
    <property type="match status" value="1"/>
</dbReference>
<reference evidence="9" key="1">
    <citation type="journal article" date="2023" name="Plant J.">
        <title>Genome sequences and population genomics provide insights into the demographic history, inbreeding, and mutation load of two 'living fossil' tree species of Dipteronia.</title>
        <authorList>
            <person name="Feng Y."/>
            <person name="Comes H.P."/>
            <person name="Chen J."/>
            <person name="Zhu S."/>
            <person name="Lu R."/>
            <person name="Zhang X."/>
            <person name="Li P."/>
            <person name="Qiu J."/>
            <person name="Olsen K.M."/>
            <person name="Qiu Y."/>
        </authorList>
    </citation>
    <scope>NUCLEOTIDE SEQUENCE</scope>
    <source>
        <strain evidence="9">NBL</strain>
    </source>
</reference>
<evidence type="ECO:0000259" key="7">
    <source>
        <dbReference type="Pfam" id="PF09468"/>
    </source>
</evidence>
<dbReference type="GO" id="GO:0005654">
    <property type="term" value="C:nucleoplasm"/>
    <property type="evidence" value="ECO:0007669"/>
    <property type="project" value="TreeGrafter"/>
</dbReference>
<evidence type="ECO:0000256" key="6">
    <source>
        <dbReference type="SAM" id="MobiDB-lite"/>
    </source>
</evidence>
<sequence>MAPRTRSTNSSPVKKSPPTTTKTIAIEEKHTPVKCLIVSKNVSSTSKILSLQHPADKSRKEFLLCPKTGLHELKRTTVSAANPRSILFSSSEPNDKISQPIANDARFSDGFINKDAEIITVTPYDLAYILLGSIAPEKITTKKSLFQPLEDLLESPETEDKSLQYILQNAEAVVKEAMSRICDTVDAGDEDMFRYSEEKTFKMVLERAQRVAESGLPASLEERFVTRVLDAPMLSVNREETSVSVVVTKATTPSDGDSQADSFDSRSTTVSTTVSAVFSEISSTSTEHTTVEDSIPARVRYLQRVRIAYNFISASCLPSFVSARLTPLLLQADSPLDFSPLEEYLKELGVLRAEAAASRSISDFSLKRGPEDDEIAEERAEKKRKQEEEERKRKANESRGVKELKKVTYRE</sequence>
<accession>A0AAD9ZCH7</accession>
<comment type="caution">
    <text evidence="9">The sequence shown here is derived from an EMBL/GenBank/DDBJ whole genome shotgun (WGS) entry which is preliminary data.</text>
</comment>
<evidence type="ECO:0000256" key="2">
    <source>
        <dbReference type="ARBA" id="ARBA00019062"/>
    </source>
</evidence>
<dbReference type="PANTHER" id="PTHR13383">
    <property type="entry name" value="RIBONUCLEASE H2 SUBUNIT B"/>
    <property type="match status" value="1"/>
</dbReference>
<dbReference type="Pfam" id="PF09468">
    <property type="entry name" value="RNase_H2-Ydr279"/>
    <property type="match status" value="1"/>
</dbReference>
<evidence type="ECO:0000259" key="8">
    <source>
        <dbReference type="Pfam" id="PF17745"/>
    </source>
</evidence>
<dbReference type="PANTHER" id="PTHR13383:SF11">
    <property type="entry name" value="RIBONUCLEASE H2 SUBUNIT B"/>
    <property type="match status" value="1"/>
</dbReference>
<evidence type="ECO:0000313" key="9">
    <source>
        <dbReference type="EMBL" id="KAK3175598.1"/>
    </source>
</evidence>
<comment type="subcellular location">
    <subcellularLocation>
        <location evidence="1">Nucleus</location>
    </subcellularLocation>
</comment>
<keyword evidence="10" id="KW-1185">Reference proteome</keyword>
<dbReference type="GO" id="GO:0006401">
    <property type="term" value="P:RNA catabolic process"/>
    <property type="evidence" value="ECO:0007669"/>
    <property type="project" value="TreeGrafter"/>
</dbReference>
<evidence type="ECO:0000256" key="5">
    <source>
        <dbReference type="ARBA" id="ARBA00033464"/>
    </source>
</evidence>
<evidence type="ECO:0000256" key="4">
    <source>
        <dbReference type="ARBA" id="ARBA00024778"/>
    </source>
</evidence>
<feature type="domain" description="Ribonuclease H2 subunit B wHTH" evidence="7">
    <location>
        <begin position="128"/>
        <end position="325"/>
    </location>
</feature>
<comment type="function">
    <text evidence="4">Non catalytic subunit of RNase H2, an endonuclease that specifically degrades the RNA of RNA:DNA hybrids. Participates in DNA replication, possibly by mediating the removal of lagging-strand Okazaki fragment RNA primers during DNA replication. Mediates the excision of single ribonucleotides from DNA:RNA duplexes.</text>
</comment>
<evidence type="ECO:0000256" key="3">
    <source>
        <dbReference type="ARBA" id="ARBA00023242"/>
    </source>
</evidence>
<feature type="region of interest" description="Disordered" evidence="6">
    <location>
        <begin position="365"/>
        <end position="411"/>
    </location>
</feature>
<feature type="region of interest" description="Disordered" evidence="6">
    <location>
        <begin position="1"/>
        <end position="22"/>
    </location>
</feature>
<dbReference type="InterPro" id="IPR041195">
    <property type="entry name" value="Rnh202_N"/>
</dbReference>
<feature type="domain" description="Rnh202 triple barrel" evidence="8">
    <location>
        <begin position="39"/>
        <end position="125"/>
    </location>
</feature>
<gene>
    <name evidence="9" type="ORF">Dsin_033014</name>
</gene>
<dbReference type="EMBL" id="JANJYJ010000421">
    <property type="protein sequence ID" value="KAK3175598.1"/>
    <property type="molecule type" value="Genomic_DNA"/>
</dbReference>
<dbReference type="Pfam" id="PF17745">
    <property type="entry name" value="Ydr279_N"/>
    <property type="match status" value="1"/>
</dbReference>
<organism evidence="9 10">
    <name type="scientific">Dipteronia sinensis</name>
    <dbReference type="NCBI Taxonomy" id="43782"/>
    <lineage>
        <taxon>Eukaryota</taxon>
        <taxon>Viridiplantae</taxon>
        <taxon>Streptophyta</taxon>
        <taxon>Embryophyta</taxon>
        <taxon>Tracheophyta</taxon>
        <taxon>Spermatophyta</taxon>
        <taxon>Magnoliopsida</taxon>
        <taxon>eudicotyledons</taxon>
        <taxon>Gunneridae</taxon>
        <taxon>Pentapetalae</taxon>
        <taxon>rosids</taxon>
        <taxon>malvids</taxon>
        <taxon>Sapindales</taxon>
        <taxon>Sapindaceae</taxon>
        <taxon>Hippocastanoideae</taxon>
        <taxon>Acereae</taxon>
        <taxon>Dipteronia</taxon>
    </lineage>
</organism>
<evidence type="ECO:0000256" key="1">
    <source>
        <dbReference type="ARBA" id="ARBA00004123"/>
    </source>
</evidence>
<evidence type="ECO:0000313" key="10">
    <source>
        <dbReference type="Proteomes" id="UP001281410"/>
    </source>
</evidence>
<proteinExistence type="predicted"/>
<name>A0AAD9ZCH7_9ROSI</name>